<protein>
    <submittedName>
        <fullName evidence="3">RNA-binding protein, putative</fullName>
    </submittedName>
</protein>
<dbReference type="PANTHER" id="PTHR45735:SF2">
    <property type="entry name" value="CLEAVAGE STIMULATION FACTOR SUBUNIT 2"/>
    <property type="match status" value="1"/>
</dbReference>
<dbReference type="PROSITE" id="PS50102">
    <property type="entry name" value="RRM"/>
    <property type="match status" value="1"/>
</dbReference>
<accession>A0A2R5G848</accession>
<dbReference type="AlphaFoldDB" id="A0A2R5G848"/>
<dbReference type="InterPro" id="IPR000504">
    <property type="entry name" value="RRM_dom"/>
</dbReference>
<evidence type="ECO:0000259" key="2">
    <source>
        <dbReference type="PROSITE" id="PS50102"/>
    </source>
</evidence>
<keyword evidence="1" id="KW-0694">RNA-binding</keyword>
<name>A0A2R5G848_9STRA</name>
<keyword evidence="4" id="KW-1185">Reference proteome</keyword>
<evidence type="ECO:0000256" key="1">
    <source>
        <dbReference type="PROSITE-ProRule" id="PRU00176"/>
    </source>
</evidence>
<feature type="domain" description="RRM" evidence="2">
    <location>
        <begin position="6"/>
        <end position="84"/>
    </location>
</feature>
<sequence length="223" mass="24546">MSTSKRTVYVGNLPFGTDEKTVRQVFEQIGPIKGFRMALDKTTGQPKGFGFVEYHEDEHAVAAINSLDGQEMNGRRLKVDTTENNREGEDEEDGAWGSRISMETKKEIEQALRKLTLSEVYDVVSEMKLLIQRDREHAMNLLKSKPVLAQALLTAQLMLGMAQATSSAAPAAQEPAHGFDAMAGDETSELVEQLKSLTPDQVAALGPSERAQYDEMMRLAGAL</sequence>
<dbReference type="GO" id="GO:0003729">
    <property type="term" value="F:mRNA binding"/>
    <property type="evidence" value="ECO:0007669"/>
    <property type="project" value="TreeGrafter"/>
</dbReference>
<dbReference type="InterPro" id="IPR025742">
    <property type="entry name" value="CSTF2_hinge"/>
</dbReference>
<proteinExistence type="predicted"/>
<reference evidence="3 4" key="1">
    <citation type="submission" date="2017-12" db="EMBL/GenBank/DDBJ databases">
        <title>Sequencing, de novo assembly and annotation of complete genome of a new Thraustochytrid species, strain FCC1311.</title>
        <authorList>
            <person name="Sedici K."/>
            <person name="Godart F."/>
            <person name="Aiese Cigliano R."/>
            <person name="Sanseverino W."/>
            <person name="Barakat M."/>
            <person name="Ortet P."/>
            <person name="Marechal E."/>
            <person name="Cagnac O."/>
            <person name="Amato A."/>
        </authorList>
    </citation>
    <scope>NUCLEOTIDE SEQUENCE [LARGE SCALE GENOMIC DNA]</scope>
</reference>
<dbReference type="SMART" id="SM00360">
    <property type="entry name" value="RRM"/>
    <property type="match status" value="1"/>
</dbReference>
<gene>
    <name evidence="3" type="ORF">FCC1311_034582</name>
</gene>
<evidence type="ECO:0000313" key="3">
    <source>
        <dbReference type="EMBL" id="GBG27236.1"/>
    </source>
</evidence>
<dbReference type="Gene3D" id="3.30.70.330">
    <property type="match status" value="1"/>
</dbReference>
<dbReference type="PANTHER" id="PTHR45735">
    <property type="entry name" value="CLEAVAGE STIMULATION FACTOR SUBUNIT 2"/>
    <property type="match status" value="1"/>
</dbReference>
<dbReference type="Pfam" id="PF14327">
    <property type="entry name" value="CSTF2_hinge"/>
    <property type="match status" value="1"/>
</dbReference>
<dbReference type="EMBL" id="BEYU01000028">
    <property type="protein sequence ID" value="GBG27236.1"/>
    <property type="molecule type" value="Genomic_DNA"/>
</dbReference>
<dbReference type="SUPFAM" id="SSF54928">
    <property type="entry name" value="RNA-binding domain, RBD"/>
    <property type="match status" value="1"/>
</dbReference>
<dbReference type="Proteomes" id="UP000241890">
    <property type="component" value="Unassembled WGS sequence"/>
</dbReference>
<dbReference type="InParanoid" id="A0A2R5G848"/>
<evidence type="ECO:0000313" key="4">
    <source>
        <dbReference type="Proteomes" id="UP000241890"/>
    </source>
</evidence>
<dbReference type="InterPro" id="IPR035979">
    <property type="entry name" value="RBD_domain_sf"/>
</dbReference>
<comment type="caution">
    <text evidence="3">The sequence shown here is derived from an EMBL/GenBank/DDBJ whole genome shotgun (WGS) entry which is preliminary data.</text>
</comment>
<dbReference type="InterPro" id="IPR012677">
    <property type="entry name" value="Nucleotide-bd_a/b_plait_sf"/>
</dbReference>
<dbReference type="OrthoDB" id="439808at2759"/>
<dbReference type="GO" id="GO:0005847">
    <property type="term" value="C:mRNA cleavage and polyadenylation specificity factor complex"/>
    <property type="evidence" value="ECO:0007669"/>
    <property type="project" value="TreeGrafter"/>
</dbReference>
<dbReference type="Pfam" id="PF00076">
    <property type="entry name" value="RRM_1"/>
    <property type="match status" value="1"/>
</dbReference>
<organism evidence="3 4">
    <name type="scientific">Hondaea fermentalgiana</name>
    <dbReference type="NCBI Taxonomy" id="2315210"/>
    <lineage>
        <taxon>Eukaryota</taxon>
        <taxon>Sar</taxon>
        <taxon>Stramenopiles</taxon>
        <taxon>Bigyra</taxon>
        <taxon>Labyrinthulomycetes</taxon>
        <taxon>Thraustochytrida</taxon>
        <taxon>Thraustochytriidae</taxon>
        <taxon>Hondaea</taxon>
    </lineage>
</organism>